<keyword evidence="9" id="KW-1185">Reference proteome</keyword>
<organism evidence="8 9">
    <name type="scientific">Actinokineospora diospyrosa</name>
    <dbReference type="NCBI Taxonomy" id="103728"/>
    <lineage>
        <taxon>Bacteria</taxon>
        <taxon>Bacillati</taxon>
        <taxon>Actinomycetota</taxon>
        <taxon>Actinomycetes</taxon>
        <taxon>Pseudonocardiales</taxon>
        <taxon>Pseudonocardiaceae</taxon>
        <taxon>Actinokineospora</taxon>
    </lineage>
</organism>
<feature type="domain" description="DUF3817" evidence="7">
    <location>
        <begin position="29"/>
        <end position="115"/>
    </location>
</feature>
<evidence type="ECO:0000313" key="8">
    <source>
        <dbReference type="EMBL" id="MCP2269917.1"/>
    </source>
</evidence>
<feature type="transmembrane region" description="Helical" evidence="6">
    <location>
        <begin position="94"/>
        <end position="115"/>
    </location>
</feature>
<feature type="transmembrane region" description="Helical" evidence="6">
    <location>
        <begin position="33"/>
        <end position="54"/>
    </location>
</feature>
<evidence type="ECO:0000313" key="9">
    <source>
        <dbReference type="Proteomes" id="UP001205185"/>
    </source>
</evidence>
<evidence type="ECO:0000256" key="3">
    <source>
        <dbReference type="ARBA" id="ARBA00022692"/>
    </source>
</evidence>
<evidence type="ECO:0000256" key="5">
    <source>
        <dbReference type="ARBA" id="ARBA00023136"/>
    </source>
</evidence>
<dbReference type="PANTHER" id="PTHR40077:SF1">
    <property type="entry name" value="MEMBRANE PROTEIN"/>
    <property type="match status" value="1"/>
</dbReference>
<protein>
    <submittedName>
        <fullName evidence="8">Integral membrane protein</fullName>
    </submittedName>
</protein>
<evidence type="ECO:0000259" key="7">
    <source>
        <dbReference type="Pfam" id="PF12823"/>
    </source>
</evidence>
<evidence type="ECO:0000256" key="1">
    <source>
        <dbReference type="ARBA" id="ARBA00004651"/>
    </source>
</evidence>
<gene>
    <name evidence="8" type="ORF">LV75_002406</name>
</gene>
<reference evidence="8 9" key="1">
    <citation type="submission" date="2022-06" db="EMBL/GenBank/DDBJ databases">
        <title>Genomic Encyclopedia of Archaeal and Bacterial Type Strains, Phase II (KMG-II): from individual species to whole genera.</title>
        <authorList>
            <person name="Goeker M."/>
        </authorList>
    </citation>
    <scope>NUCLEOTIDE SEQUENCE [LARGE SCALE GENOMIC DNA]</scope>
    <source>
        <strain evidence="8 9">DSM 44255</strain>
    </source>
</reference>
<sequence length="139" mass="14928">MWGKPLSVSPSRGVSGLTLHTGGMFTPAGRFRVVALAEAVSWIGLLVGMFFKYATDLGDFGVKVFGPIHGAVFVAYLVVTAVTAKQLRWSRWTAFWALVASVPPLATLVFERWALRTGKLDNRAAPAGIRLALSLQPAA</sequence>
<evidence type="ECO:0000256" key="4">
    <source>
        <dbReference type="ARBA" id="ARBA00022989"/>
    </source>
</evidence>
<dbReference type="InterPro" id="IPR023845">
    <property type="entry name" value="DUF3817_TM"/>
</dbReference>
<evidence type="ECO:0000256" key="2">
    <source>
        <dbReference type="ARBA" id="ARBA00022475"/>
    </source>
</evidence>
<proteinExistence type="predicted"/>
<comment type="caution">
    <text evidence="8">The sequence shown here is derived from an EMBL/GenBank/DDBJ whole genome shotgun (WGS) entry which is preliminary data.</text>
</comment>
<dbReference type="NCBIfam" id="TIGR03954">
    <property type="entry name" value="integ_memb_HG"/>
    <property type="match status" value="1"/>
</dbReference>
<dbReference type="Pfam" id="PF12823">
    <property type="entry name" value="DUF3817"/>
    <property type="match status" value="1"/>
</dbReference>
<keyword evidence="5 6" id="KW-0472">Membrane</keyword>
<evidence type="ECO:0000256" key="6">
    <source>
        <dbReference type="SAM" id="Phobius"/>
    </source>
</evidence>
<keyword evidence="2" id="KW-1003">Cell membrane</keyword>
<keyword evidence="3 6" id="KW-0812">Transmembrane</keyword>
<feature type="transmembrane region" description="Helical" evidence="6">
    <location>
        <begin position="60"/>
        <end position="82"/>
    </location>
</feature>
<dbReference type="EMBL" id="JAMTCO010000005">
    <property type="protein sequence ID" value="MCP2269917.1"/>
    <property type="molecule type" value="Genomic_DNA"/>
</dbReference>
<dbReference type="PANTHER" id="PTHR40077">
    <property type="entry name" value="MEMBRANE PROTEIN-RELATED"/>
    <property type="match status" value="1"/>
</dbReference>
<name>A0ABT1IBC5_9PSEU</name>
<dbReference type="Proteomes" id="UP001205185">
    <property type="component" value="Unassembled WGS sequence"/>
</dbReference>
<comment type="subcellular location">
    <subcellularLocation>
        <location evidence="1">Cell membrane</location>
        <topology evidence="1">Multi-pass membrane protein</topology>
    </subcellularLocation>
</comment>
<keyword evidence="4 6" id="KW-1133">Transmembrane helix</keyword>
<accession>A0ABT1IBC5</accession>